<dbReference type="OrthoDB" id="9783136at2"/>
<dbReference type="RefSeq" id="WP_089273453.1">
    <property type="nucleotide sequence ID" value="NZ_FZNN01000026.1"/>
</dbReference>
<dbReference type="AlphaFoldDB" id="A0A238Z975"/>
<dbReference type="NCBIfam" id="TIGR02466">
    <property type="entry name" value="TIGR02466 family protein"/>
    <property type="match status" value="1"/>
</dbReference>
<dbReference type="InterPro" id="IPR012668">
    <property type="entry name" value="CHP02466"/>
</dbReference>
<dbReference type="Proteomes" id="UP000198417">
    <property type="component" value="Unassembled WGS sequence"/>
</dbReference>
<evidence type="ECO:0000313" key="2">
    <source>
        <dbReference type="Proteomes" id="UP000198417"/>
    </source>
</evidence>
<organism evidence="1 2">
    <name type="scientific">Puniceibacterium sediminis</name>
    <dbReference type="NCBI Taxonomy" id="1608407"/>
    <lineage>
        <taxon>Bacteria</taxon>
        <taxon>Pseudomonadati</taxon>
        <taxon>Pseudomonadota</taxon>
        <taxon>Alphaproteobacteria</taxon>
        <taxon>Rhodobacterales</taxon>
        <taxon>Paracoccaceae</taxon>
        <taxon>Puniceibacterium</taxon>
    </lineage>
</organism>
<reference evidence="1 2" key="1">
    <citation type="submission" date="2017-06" db="EMBL/GenBank/DDBJ databases">
        <authorList>
            <person name="Kim H.J."/>
            <person name="Triplett B.A."/>
        </authorList>
    </citation>
    <scope>NUCLEOTIDE SEQUENCE [LARGE SCALE GENOMIC DNA]</scope>
    <source>
        <strain evidence="1 2">DSM 29052</strain>
    </source>
</reference>
<keyword evidence="2" id="KW-1185">Reference proteome</keyword>
<sequence>MTDSGFGNDPATSTPVFREVYFPTLIYYQDIPEFGDLNQQLLNAVRMERDMDSEGLARSNEPRLGGWHSKNELHRNPAFAALTDKIMAFSREVSKTQGYDPAWPLAIDNMWSIVNPRGSHNKTHIHPNSLWSGVYYIQTPPGAGRICFTDPRTQHLMQAQRYDPNTARTSDNWAEVFFEPTPGRILLFPSWLYHSVETNLTDATGDASDRVIISFNMYQSRGL</sequence>
<dbReference type="Gene3D" id="2.60.120.620">
    <property type="entry name" value="q2cbj1_9rhob like domain"/>
    <property type="match status" value="1"/>
</dbReference>
<name>A0A238Z975_9RHOB</name>
<accession>A0A238Z975</accession>
<evidence type="ECO:0000313" key="1">
    <source>
        <dbReference type="EMBL" id="SNR79840.1"/>
    </source>
</evidence>
<gene>
    <name evidence="1" type="ORF">SAMN06265370_1267</name>
</gene>
<evidence type="ECO:0008006" key="3">
    <source>
        <dbReference type="Google" id="ProtNLM"/>
    </source>
</evidence>
<dbReference type="Pfam" id="PF13759">
    <property type="entry name" value="2OG-FeII_Oxy_5"/>
    <property type="match status" value="1"/>
</dbReference>
<dbReference type="EMBL" id="FZNN01000026">
    <property type="protein sequence ID" value="SNR79840.1"/>
    <property type="molecule type" value="Genomic_DNA"/>
</dbReference>
<proteinExistence type="predicted"/>
<protein>
    <recommendedName>
        <fullName evidence="3">2OG-Fe(II) oxygenase</fullName>
    </recommendedName>
</protein>